<dbReference type="Proteomes" id="UP000319663">
    <property type="component" value="Unassembled WGS sequence"/>
</dbReference>
<feature type="transmembrane region" description="Helical" evidence="5">
    <location>
        <begin position="266"/>
        <end position="284"/>
    </location>
</feature>
<evidence type="ECO:0000256" key="5">
    <source>
        <dbReference type="SAM" id="Phobius"/>
    </source>
</evidence>
<comment type="subcellular location">
    <subcellularLocation>
        <location evidence="1">Membrane</location>
        <topology evidence="1">Multi-pass membrane protein</topology>
    </subcellularLocation>
</comment>
<feature type="transmembrane region" description="Helical" evidence="5">
    <location>
        <begin position="112"/>
        <end position="132"/>
    </location>
</feature>
<feature type="transmembrane region" description="Helical" evidence="5">
    <location>
        <begin position="239"/>
        <end position="260"/>
    </location>
</feature>
<feature type="transmembrane region" description="Helical" evidence="5">
    <location>
        <begin position="175"/>
        <end position="200"/>
    </location>
</feature>
<evidence type="ECO:0000256" key="1">
    <source>
        <dbReference type="ARBA" id="ARBA00004141"/>
    </source>
</evidence>
<dbReference type="PANTHER" id="PTHR23501">
    <property type="entry name" value="MAJOR FACILITATOR SUPERFAMILY"/>
    <property type="match status" value="1"/>
</dbReference>
<organism evidence="6 7">
    <name type="scientific">Monascus purpureus</name>
    <name type="common">Red mold</name>
    <name type="synonym">Monascus anka</name>
    <dbReference type="NCBI Taxonomy" id="5098"/>
    <lineage>
        <taxon>Eukaryota</taxon>
        <taxon>Fungi</taxon>
        <taxon>Dikarya</taxon>
        <taxon>Ascomycota</taxon>
        <taxon>Pezizomycotina</taxon>
        <taxon>Eurotiomycetes</taxon>
        <taxon>Eurotiomycetidae</taxon>
        <taxon>Eurotiales</taxon>
        <taxon>Aspergillaceae</taxon>
        <taxon>Monascus</taxon>
    </lineage>
</organism>
<gene>
    <name evidence="6" type="ORF">MPDQ_000673</name>
</gene>
<feature type="transmembrane region" description="Helical" evidence="5">
    <location>
        <begin position="144"/>
        <end position="163"/>
    </location>
</feature>
<name>A0A507QSV8_MONPU</name>
<dbReference type="PANTHER" id="PTHR23501:SF201">
    <property type="entry name" value="MFS AFLATOXIN EFFLUX PUMP"/>
    <property type="match status" value="1"/>
</dbReference>
<evidence type="ECO:0000256" key="3">
    <source>
        <dbReference type="ARBA" id="ARBA00022989"/>
    </source>
</evidence>
<reference evidence="6 7" key="1">
    <citation type="submission" date="2019-06" db="EMBL/GenBank/DDBJ databases">
        <title>Wine fermentation using esterase from Monascus purpureus.</title>
        <authorList>
            <person name="Geng C."/>
            <person name="Zhang Y."/>
        </authorList>
    </citation>
    <scope>NUCLEOTIDE SEQUENCE [LARGE SCALE GENOMIC DNA]</scope>
    <source>
        <strain evidence="6">HQ1</strain>
    </source>
</reference>
<feature type="transmembrane region" description="Helical" evidence="5">
    <location>
        <begin position="212"/>
        <end position="232"/>
    </location>
</feature>
<dbReference type="GO" id="GO:0022857">
    <property type="term" value="F:transmembrane transporter activity"/>
    <property type="evidence" value="ECO:0007669"/>
    <property type="project" value="TreeGrafter"/>
</dbReference>
<keyword evidence="2 5" id="KW-0812">Transmembrane</keyword>
<evidence type="ECO:0000256" key="4">
    <source>
        <dbReference type="ARBA" id="ARBA00023136"/>
    </source>
</evidence>
<feature type="transmembrane region" description="Helical" evidence="5">
    <location>
        <begin position="81"/>
        <end position="100"/>
    </location>
</feature>
<dbReference type="GO" id="GO:0005886">
    <property type="term" value="C:plasma membrane"/>
    <property type="evidence" value="ECO:0007669"/>
    <property type="project" value="TreeGrafter"/>
</dbReference>
<evidence type="ECO:0000256" key="2">
    <source>
        <dbReference type="ARBA" id="ARBA00022692"/>
    </source>
</evidence>
<dbReference type="SUPFAM" id="SSF103473">
    <property type="entry name" value="MFS general substrate transporter"/>
    <property type="match status" value="1"/>
</dbReference>
<keyword evidence="3 5" id="KW-1133">Transmembrane helix</keyword>
<evidence type="ECO:0000313" key="7">
    <source>
        <dbReference type="Proteomes" id="UP000319663"/>
    </source>
</evidence>
<protein>
    <recommendedName>
        <fullName evidence="8">Major facilitator superfamily (MFS) profile domain-containing protein</fullName>
    </recommendedName>
</protein>
<evidence type="ECO:0008006" key="8">
    <source>
        <dbReference type="Google" id="ProtNLM"/>
    </source>
</evidence>
<proteinExistence type="predicted"/>
<sequence length="314" mass="33844">MYLLRQKGFKGLQEVYQEASTSSRHSDSGLSCSPTFYVSSSLPSTGQLSRQPSLASPVTSTAWEILAAPLRTSLQALWHEMVFLAAVVIFEIGSAICGAAPNSNAFIAGRAIAGFASAGVFSGCMLIIIPLVPLHKRPISRNQSFGVLMLAFAAVQILMPHTATIPARVVSRRSILCTALFTFFAASTMTMIIYYVPIWFQTVKLVNPVKSGIYTLPLVLSLVVGSFVSSFITQKIGYYVPTMCLCPCILSVGLGLMSTFNLHTSSLYWIGYQFLSGFGLGLGMQNSGLVVQSAAKASPKAVRKILVQAKLYTR</sequence>
<dbReference type="Gene3D" id="1.20.1250.20">
    <property type="entry name" value="MFS general substrate transporter like domains"/>
    <property type="match status" value="2"/>
</dbReference>
<accession>A0A507QSV8</accession>
<dbReference type="AlphaFoldDB" id="A0A507QSV8"/>
<keyword evidence="4 5" id="KW-0472">Membrane</keyword>
<dbReference type="InterPro" id="IPR036259">
    <property type="entry name" value="MFS_trans_sf"/>
</dbReference>
<keyword evidence="7" id="KW-1185">Reference proteome</keyword>
<comment type="caution">
    <text evidence="6">The sequence shown here is derived from an EMBL/GenBank/DDBJ whole genome shotgun (WGS) entry which is preliminary data.</text>
</comment>
<evidence type="ECO:0000313" key="6">
    <source>
        <dbReference type="EMBL" id="TQB70315.1"/>
    </source>
</evidence>
<dbReference type="EMBL" id="VIFY01000113">
    <property type="protein sequence ID" value="TQB70315.1"/>
    <property type="molecule type" value="Genomic_DNA"/>
</dbReference>